<comment type="caution">
    <text evidence="11">The sequence shown here is derived from an EMBL/GenBank/DDBJ whole genome shotgun (WGS) entry which is preliminary data.</text>
</comment>
<dbReference type="GO" id="GO:0004828">
    <property type="term" value="F:serine-tRNA ligase activity"/>
    <property type="evidence" value="ECO:0007669"/>
    <property type="project" value="UniProtKB-EC"/>
</dbReference>
<dbReference type="Pfam" id="PF00787">
    <property type="entry name" value="PX"/>
    <property type="match status" value="1"/>
</dbReference>
<reference evidence="11" key="1">
    <citation type="submission" date="2021-01" db="EMBL/GenBank/DDBJ databases">
        <authorList>
            <person name="Eckstrom K.M.E."/>
        </authorList>
    </citation>
    <scope>NUCLEOTIDE SEQUENCE</scope>
    <source>
        <strain evidence="11">UVCC 0001</strain>
    </source>
</reference>
<feature type="compositionally biased region" description="Pro residues" evidence="8">
    <location>
        <begin position="951"/>
        <end position="960"/>
    </location>
</feature>
<evidence type="ECO:0000256" key="6">
    <source>
        <dbReference type="ARBA" id="ARBA00023146"/>
    </source>
</evidence>
<evidence type="ECO:0000256" key="1">
    <source>
        <dbReference type="ARBA" id="ARBA00012840"/>
    </source>
</evidence>
<protein>
    <recommendedName>
        <fullName evidence="1">serine--tRNA ligase</fullName>
        <ecNumber evidence="1">6.1.1.11</ecNumber>
    </recommendedName>
    <alternativeName>
        <fullName evidence="7">Seryl-tRNA synthetase</fullName>
    </alternativeName>
</protein>
<dbReference type="NCBIfam" id="TIGR00414">
    <property type="entry name" value="serS"/>
    <property type="match status" value="1"/>
</dbReference>
<dbReference type="Proteomes" id="UP001255856">
    <property type="component" value="Unassembled WGS sequence"/>
</dbReference>
<dbReference type="GO" id="GO:0005524">
    <property type="term" value="F:ATP binding"/>
    <property type="evidence" value="ECO:0007669"/>
    <property type="project" value="UniProtKB-KW"/>
</dbReference>
<sequence>MRRCVWDVMRWGAARCAAESRNVLGGKGLAAEERQALIEAGKQLKQSLEGRSQELAALETRLQAEAQRIPNATHPDAPVGGEERAVTLRELGQKREFSAFPARDHVELARLCDLVDFDAASAVSGSKFAFLKHEAALLEQALVQYALRHLTARGYVPHATPDLVKAHVVERCGFQPRARNTQVYSVEGGALCLAGTAEIPLAGVYMDRTVDEDQLPIRMSGIGHCFRTEAGAAGSAGRGLYRLHQFTKVEAFVLCTPEQSEALHRELLDLEVELFAGLGLHFRVLDMPTGDLGAPAYRKYDVEAWMPGLQRYGEISSASNCTDYQARRLNIRYRPAPGAAEARGATRFVHTLNATGCAVPRMLVAILETYQDEDGSVRVPHALLPYMFGVDRIESPGARRLRAWAAKLKHHNRNEAASDALLTWLRAPGADPGRRPAVAGGQVCRAWELLCGSIVQQFIYDTWYSAMTPDKDFPARVRAMLNEAFGRLAQRTKAVDLGAVLCDACDALMEQIDLYRGTRESLQAALAPGTSLADMAPDARERAFQREMRAESNLHPALGTPCGHYLMLRCVARGAARLLLPRDVVPDGCPSFAVSSEMLAVGVFRPLMIYVQKGVYRLCSSIRARNNAAKTPPQHETAEHLQVRRSATSAIRRGSNIFERRVQDAVAKEAKLGQPPAASFSQRRGKVIWAHVVGAELTSRGGKDYVVYAILASDGEAEWRVARRYRHFELLHRQLKRLACYRARLPPKRVFVHARDVDFVEDRRQALDAYLGDVVAHPVLAGQGALWEFLDPGSEMYELASSARFFKSLASDVAGLTGDAAAARPGAEDSLDRLKGLGKTLFAAATDATKSAIELSHDAVVGGACAAKSTLRMGAPSQRIGGGSRSGSEVSGVSGSAAGSEVWRGAHGASGVPSATGLHRLDLVLGESELLKGPHASAPSGIPKHQRRPSGTPPPYPRAPTPSEEAAASTKQLLAPLYDIVDCVFQLGTRGFFRRQAYAVARQVLSFVAGTAIEESIAAGLRTLRSGPTLAGWIAGVQGALWPGGVWFQSSPDYVAPTAPAAAAPGPDSGHVVHSTAVSADAFLTSAAPPPIDEDEIREAAAAILLDHAPATLIALVGKRAYLSGMQDLIEMMQSETALLQLGYAILETLSDHVFPELKPLFLELKHGGLEKLEAVE</sequence>
<dbReference type="GO" id="GO:0006434">
    <property type="term" value="P:seryl-tRNA aminoacylation"/>
    <property type="evidence" value="ECO:0007669"/>
    <property type="project" value="InterPro"/>
</dbReference>
<dbReference type="PRINTS" id="PR00981">
    <property type="entry name" value="TRNASYNTHSER"/>
</dbReference>
<dbReference type="PROSITE" id="PS50862">
    <property type="entry name" value="AA_TRNA_LIGASE_II"/>
    <property type="match status" value="1"/>
</dbReference>
<feature type="compositionally biased region" description="Low complexity" evidence="8">
    <location>
        <begin position="886"/>
        <end position="896"/>
    </location>
</feature>
<feature type="region of interest" description="Disordered" evidence="8">
    <location>
        <begin position="872"/>
        <end position="896"/>
    </location>
</feature>
<dbReference type="SUPFAM" id="SSF46589">
    <property type="entry name" value="tRNA-binding arm"/>
    <property type="match status" value="1"/>
</dbReference>
<dbReference type="InterPro" id="IPR003114">
    <property type="entry name" value="Phox_assoc"/>
</dbReference>
<organism evidence="11 12">
    <name type="scientific">Prototheca wickerhamii</name>
    <dbReference type="NCBI Taxonomy" id="3111"/>
    <lineage>
        <taxon>Eukaryota</taxon>
        <taxon>Viridiplantae</taxon>
        <taxon>Chlorophyta</taxon>
        <taxon>core chlorophytes</taxon>
        <taxon>Trebouxiophyceae</taxon>
        <taxon>Chlorellales</taxon>
        <taxon>Chlorellaceae</taxon>
        <taxon>Prototheca</taxon>
    </lineage>
</organism>
<dbReference type="PROSITE" id="PS50195">
    <property type="entry name" value="PX"/>
    <property type="match status" value="1"/>
</dbReference>
<dbReference type="PANTHER" id="PTHR11778">
    <property type="entry name" value="SERYL-TRNA SYNTHETASE"/>
    <property type="match status" value="1"/>
</dbReference>
<dbReference type="FunFam" id="3.30.930.10:FF:000055">
    <property type="entry name" value="Serine--tRNA ligase"/>
    <property type="match status" value="1"/>
</dbReference>
<name>A0AAD9MLN1_PROWI</name>
<dbReference type="InterPro" id="IPR013937">
    <property type="entry name" value="Sorting_nexin_C"/>
</dbReference>
<evidence type="ECO:0000256" key="7">
    <source>
        <dbReference type="ARBA" id="ARBA00031113"/>
    </source>
</evidence>
<dbReference type="EC" id="6.1.1.11" evidence="1"/>
<evidence type="ECO:0000259" key="10">
    <source>
        <dbReference type="PROSITE" id="PS50862"/>
    </source>
</evidence>
<proteinExistence type="predicted"/>
<keyword evidence="6" id="KW-0030">Aminoacyl-tRNA synthetase</keyword>
<keyword evidence="5" id="KW-0648">Protein biosynthesis</keyword>
<dbReference type="EMBL" id="JASFZW010000002">
    <property type="protein sequence ID" value="KAK2079980.1"/>
    <property type="molecule type" value="Genomic_DNA"/>
</dbReference>
<dbReference type="Gene3D" id="3.30.1520.10">
    <property type="entry name" value="Phox-like domain"/>
    <property type="match status" value="1"/>
</dbReference>
<dbReference type="InterPro" id="IPR033729">
    <property type="entry name" value="SerRS_core"/>
</dbReference>
<dbReference type="InterPro" id="IPR002314">
    <property type="entry name" value="aa-tRNA-synt_IIb"/>
</dbReference>
<feature type="domain" description="Aminoacyl-transfer RNA synthetases class-II family profile" evidence="10">
    <location>
        <begin position="138"/>
        <end position="380"/>
    </location>
</feature>
<dbReference type="Gene3D" id="3.30.930.10">
    <property type="entry name" value="Bira Bifunctional Protein, Domain 2"/>
    <property type="match status" value="1"/>
</dbReference>
<dbReference type="InterPro" id="IPR001683">
    <property type="entry name" value="PX_dom"/>
</dbReference>
<dbReference type="SUPFAM" id="SSF55681">
    <property type="entry name" value="Class II aaRS and biotin synthetases"/>
    <property type="match status" value="1"/>
</dbReference>
<keyword evidence="4" id="KW-0067">ATP-binding</keyword>
<evidence type="ECO:0000256" key="4">
    <source>
        <dbReference type="ARBA" id="ARBA00022840"/>
    </source>
</evidence>
<keyword evidence="2" id="KW-0436">Ligase</keyword>
<evidence type="ECO:0000256" key="8">
    <source>
        <dbReference type="SAM" id="MobiDB-lite"/>
    </source>
</evidence>
<dbReference type="InterPro" id="IPR045864">
    <property type="entry name" value="aa-tRNA-synth_II/BPL/LPL"/>
</dbReference>
<dbReference type="Pfam" id="PF00587">
    <property type="entry name" value="tRNA-synt_2b"/>
    <property type="match status" value="1"/>
</dbReference>
<evidence type="ECO:0000256" key="3">
    <source>
        <dbReference type="ARBA" id="ARBA00022741"/>
    </source>
</evidence>
<dbReference type="AlphaFoldDB" id="A0AAD9MLN1"/>
<dbReference type="Pfam" id="PF02194">
    <property type="entry name" value="PXA"/>
    <property type="match status" value="1"/>
</dbReference>
<dbReference type="GO" id="GO:0005768">
    <property type="term" value="C:endosome"/>
    <property type="evidence" value="ECO:0007669"/>
    <property type="project" value="UniProtKB-ARBA"/>
</dbReference>
<dbReference type="InterPro" id="IPR010978">
    <property type="entry name" value="tRNA-bd_arm"/>
</dbReference>
<dbReference type="SUPFAM" id="SSF64268">
    <property type="entry name" value="PX domain"/>
    <property type="match status" value="1"/>
</dbReference>
<evidence type="ECO:0000313" key="11">
    <source>
        <dbReference type="EMBL" id="KAK2079980.1"/>
    </source>
</evidence>
<keyword evidence="12" id="KW-1185">Reference proteome</keyword>
<accession>A0AAD9MLN1</accession>
<gene>
    <name evidence="11" type="ORF">QBZ16_002375</name>
</gene>
<dbReference type="CDD" id="cd00770">
    <property type="entry name" value="SerRS_core"/>
    <property type="match status" value="1"/>
</dbReference>
<dbReference type="InterPro" id="IPR002317">
    <property type="entry name" value="Ser-tRNA-ligase_type_1"/>
</dbReference>
<dbReference type="SMART" id="SM00312">
    <property type="entry name" value="PX"/>
    <property type="match status" value="1"/>
</dbReference>
<evidence type="ECO:0000259" key="9">
    <source>
        <dbReference type="PROSITE" id="PS50195"/>
    </source>
</evidence>
<evidence type="ECO:0000256" key="2">
    <source>
        <dbReference type="ARBA" id="ARBA00022598"/>
    </source>
</evidence>
<evidence type="ECO:0000313" key="12">
    <source>
        <dbReference type="Proteomes" id="UP001255856"/>
    </source>
</evidence>
<dbReference type="InterPro" id="IPR006195">
    <property type="entry name" value="aa-tRNA-synth_II"/>
</dbReference>
<feature type="domain" description="PX" evidence="9">
    <location>
        <begin position="686"/>
        <end position="813"/>
    </location>
</feature>
<keyword evidence="3" id="KW-0547">Nucleotide-binding</keyword>
<dbReference type="GO" id="GO:0035091">
    <property type="term" value="F:phosphatidylinositol binding"/>
    <property type="evidence" value="ECO:0007669"/>
    <property type="project" value="InterPro"/>
</dbReference>
<evidence type="ECO:0000256" key="5">
    <source>
        <dbReference type="ARBA" id="ARBA00022917"/>
    </source>
</evidence>
<dbReference type="Pfam" id="PF08628">
    <property type="entry name" value="Nexin_C"/>
    <property type="match status" value="1"/>
</dbReference>
<feature type="region of interest" description="Disordered" evidence="8">
    <location>
        <begin position="934"/>
        <end position="968"/>
    </location>
</feature>
<dbReference type="InterPro" id="IPR036871">
    <property type="entry name" value="PX_dom_sf"/>
</dbReference>